<sequence>MRHPNRPTRVPRRPDRALQARTTVLLCAAMLPTACASNDPTPVSPITTTLSTTPQPRTSTATPSTTPATDPFAGMPLIDHADWTTAVDGPRLRVYPTPAGRQDTFPGADERAWQEVIAQAPDADAPGMHDQFRCHWIWARLVEPDKPSWNLEPWRPAVGYPATVEARCNPGGPER</sequence>
<evidence type="ECO:0000256" key="2">
    <source>
        <dbReference type="SAM" id="SignalP"/>
    </source>
</evidence>
<dbReference type="Proteomes" id="UP000247569">
    <property type="component" value="Unassembled WGS sequence"/>
</dbReference>
<dbReference type="Pfam" id="PF10783">
    <property type="entry name" value="DUF2599"/>
    <property type="match status" value="1"/>
</dbReference>
<feature type="signal peptide" evidence="2">
    <location>
        <begin position="1"/>
        <end position="36"/>
    </location>
</feature>
<name>A0A318K9Z3_9NOCA</name>
<organism evidence="3 4">
    <name type="scientific">Nocardia tenerifensis</name>
    <dbReference type="NCBI Taxonomy" id="228006"/>
    <lineage>
        <taxon>Bacteria</taxon>
        <taxon>Bacillati</taxon>
        <taxon>Actinomycetota</taxon>
        <taxon>Actinomycetes</taxon>
        <taxon>Mycobacteriales</taxon>
        <taxon>Nocardiaceae</taxon>
        <taxon>Nocardia</taxon>
    </lineage>
</organism>
<dbReference type="EMBL" id="QJKF01000001">
    <property type="protein sequence ID" value="PXX70707.1"/>
    <property type="molecule type" value="Genomic_DNA"/>
</dbReference>
<evidence type="ECO:0000256" key="1">
    <source>
        <dbReference type="SAM" id="MobiDB-lite"/>
    </source>
</evidence>
<feature type="region of interest" description="Disordered" evidence="1">
    <location>
        <begin position="36"/>
        <end position="69"/>
    </location>
</feature>
<keyword evidence="2" id="KW-0732">Signal</keyword>
<protein>
    <submittedName>
        <fullName evidence="3">Uncharacterized protein DUF2599</fullName>
    </submittedName>
</protein>
<reference evidence="3 4" key="1">
    <citation type="submission" date="2018-05" db="EMBL/GenBank/DDBJ databases">
        <title>Genomic Encyclopedia of Type Strains, Phase IV (KMG-IV): sequencing the most valuable type-strain genomes for metagenomic binning, comparative biology and taxonomic classification.</title>
        <authorList>
            <person name="Goeker M."/>
        </authorList>
    </citation>
    <scope>NUCLEOTIDE SEQUENCE [LARGE SCALE GENOMIC DNA]</scope>
    <source>
        <strain evidence="3 4">DSM 44704</strain>
    </source>
</reference>
<gene>
    <name evidence="3" type="ORF">DFR70_101127</name>
</gene>
<proteinExistence type="predicted"/>
<feature type="compositionally biased region" description="Low complexity" evidence="1">
    <location>
        <begin position="40"/>
        <end position="69"/>
    </location>
</feature>
<dbReference type="AlphaFoldDB" id="A0A318K9Z3"/>
<dbReference type="RefSeq" id="WP_040734839.1">
    <property type="nucleotide sequence ID" value="NZ_QJKF01000001.1"/>
</dbReference>
<dbReference type="InterPro" id="IPR019719">
    <property type="entry name" value="DUF2599"/>
</dbReference>
<accession>A0A318K9Z3</accession>
<feature type="chain" id="PRO_5016364017" evidence="2">
    <location>
        <begin position="37"/>
        <end position="175"/>
    </location>
</feature>
<evidence type="ECO:0000313" key="3">
    <source>
        <dbReference type="EMBL" id="PXX70707.1"/>
    </source>
</evidence>
<comment type="caution">
    <text evidence="3">The sequence shown here is derived from an EMBL/GenBank/DDBJ whole genome shotgun (WGS) entry which is preliminary data.</text>
</comment>
<keyword evidence="4" id="KW-1185">Reference proteome</keyword>
<evidence type="ECO:0000313" key="4">
    <source>
        <dbReference type="Proteomes" id="UP000247569"/>
    </source>
</evidence>